<proteinExistence type="predicted"/>
<dbReference type="PROSITE" id="PS50181">
    <property type="entry name" value="FBOX"/>
    <property type="match status" value="1"/>
</dbReference>
<keyword evidence="3" id="KW-1185">Reference proteome</keyword>
<dbReference type="InterPro" id="IPR036047">
    <property type="entry name" value="F-box-like_dom_sf"/>
</dbReference>
<feature type="domain" description="F-box" evidence="1">
    <location>
        <begin position="53"/>
        <end position="110"/>
    </location>
</feature>
<dbReference type="Pfam" id="PF12937">
    <property type="entry name" value="F-box-like"/>
    <property type="match status" value="1"/>
</dbReference>
<dbReference type="Gene3D" id="1.20.1280.50">
    <property type="match status" value="1"/>
</dbReference>
<evidence type="ECO:0000313" key="3">
    <source>
        <dbReference type="Proteomes" id="UP001218188"/>
    </source>
</evidence>
<reference evidence="2" key="1">
    <citation type="submission" date="2023-03" db="EMBL/GenBank/DDBJ databases">
        <title>Massive genome expansion in bonnet fungi (Mycena s.s.) driven by repeated elements and novel gene families across ecological guilds.</title>
        <authorList>
            <consortium name="Lawrence Berkeley National Laboratory"/>
            <person name="Harder C.B."/>
            <person name="Miyauchi S."/>
            <person name="Viragh M."/>
            <person name="Kuo A."/>
            <person name="Thoen E."/>
            <person name="Andreopoulos B."/>
            <person name="Lu D."/>
            <person name="Skrede I."/>
            <person name="Drula E."/>
            <person name="Henrissat B."/>
            <person name="Morin E."/>
            <person name="Kohler A."/>
            <person name="Barry K."/>
            <person name="LaButti K."/>
            <person name="Morin E."/>
            <person name="Salamov A."/>
            <person name="Lipzen A."/>
            <person name="Mereny Z."/>
            <person name="Hegedus B."/>
            <person name="Baldrian P."/>
            <person name="Stursova M."/>
            <person name="Weitz H."/>
            <person name="Taylor A."/>
            <person name="Grigoriev I.V."/>
            <person name="Nagy L.G."/>
            <person name="Martin F."/>
            <person name="Kauserud H."/>
        </authorList>
    </citation>
    <scope>NUCLEOTIDE SEQUENCE</scope>
    <source>
        <strain evidence="2">CBHHK200</strain>
    </source>
</reference>
<evidence type="ECO:0000313" key="2">
    <source>
        <dbReference type="EMBL" id="KAJ7046219.1"/>
    </source>
</evidence>
<sequence>MVCCASDTWLWKSRARQPLGCPTALTVRRSSHSLLYMLIPTLSFATMWWDIPQYTVSDLPDEVLATILKFVANSPLPSFSRSPPSPVVAGRVSRRWRTVVLGSPELWTNIRIFGDGLRSCHWAAVFAQRSQPYPLDISINLESYVHVTEMDGYSWGYVKPIPLSNALAAVSLHIGRWRTFALRGWSNQLEEFCRFVVQSPPTASCLESAHLSAVDQEDYGEYVQLHALGDFLAGGHFRSFRTNLLLEPTRLAAFGAVQSLDIDFNRAGMANAAHSPEFRQLLGSSSVLETFVIRNFGPQNPSMDETRIIGAAIRSFAISFSVPSWYEVLGYSQSFKCVTDTFSFPNLEYLEIVGGFSGSPAEDQEIQVPEDWEDPLFPRLRTLRLENVGLSRKGLALIQSFSRNIVNLYLIRTALNHRLHSQSSINDTWPALRTLTIEVPGNYTPKWIVSFLAARASRGAQRSVSDLTLPMWPSGICLEGVEPRPTIHLQPNGPSSGLMHAGSRFYIDENSFHLADFEDVLVPRPQGSCGWFFWPEWTIQLDLERVEEEIEEALNVRKGMFRRSRGNERRRNRRLKAPSFRRRYDLREDFSVA</sequence>
<dbReference type="InterPro" id="IPR001810">
    <property type="entry name" value="F-box_dom"/>
</dbReference>
<organism evidence="2 3">
    <name type="scientific">Mycena alexandri</name>
    <dbReference type="NCBI Taxonomy" id="1745969"/>
    <lineage>
        <taxon>Eukaryota</taxon>
        <taxon>Fungi</taxon>
        <taxon>Dikarya</taxon>
        <taxon>Basidiomycota</taxon>
        <taxon>Agaricomycotina</taxon>
        <taxon>Agaricomycetes</taxon>
        <taxon>Agaricomycetidae</taxon>
        <taxon>Agaricales</taxon>
        <taxon>Marasmiineae</taxon>
        <taxon>Mycenaceae</taxon>
        <taxon>Mycena</taxon>
    </lineage>
</organism>
<dbReference type="Proteomes" id="UP001218188">
    <property type="component" value="Unassembled WGS sequence"/>
</dbReference>
<evidence type="ECO:0000259" key="1">
    <source>
        <dbReference type="PROSITE" id="PS50181"/>
    </source>
</evidence>
<comment type="caution">
    <text evidence="2">The sequence shown here is derived from an EMBL/GenBank/DDBJ whole genome shotgun (WGS) entry which is preliminary data.</text>
</comment>
<dbReference type="EMBL" id="JARJCM010000003">
    <property type="protein sequence ID" value="KAJ7046219.1"/>
    <property type="molecule type" value="Genomic_DNA"/>
</dbReference>
<dbReference type="AlphaFoldDB" id="A0AAD6TGL7"/>
<accession>A0AAD6TGL7</accession>
<name>A0AAD6TGL7_9AGAR</name>
<protein>
    <recommendedName>
        <fullName evidence="1">F-box domain-containing protein</fullName>
    </recommendedName>
</protein>
<dbReference type="SUPFAM" id="SSF81383">
    <property type="entry name" value="F-box domain"/>
    <property type="match status" value="1"/>
</dbReference>
<gene>
    <name evidence="2" type="ORF">C8F04DRAFT_1063691</name>
</gene>